<accession>A0ABW6A9I3</accession>
<evidence type="ECO:0000313" key="2">
    <source>
        <dbReference type="Proteomes" id="UP001597511"/>
    </source>
</evidence>
<keyword evidence="2" id="KW-1185">Reference proteome</keyword>
<gene>
    <name evidence="1" type="ORF">ACFS6H_19955</name>
</gene>
<protein>
    <submittedName>
        <fullName evidence="1">Uncharacterized protein</fullName>
    </submittedName>
</protein>
<sequence length="62" mass="6975">MQSVGGLAEKDVLLLGRIIDYLVKNYGIEPTKKVHKKDNHDWSGKTIDLDTLKLLEVLLNGK</sequence>
<proteinExistence type="predicted"/>
<evidence type="ECO:0000313" key="1">
    <source>
        <dbReference type="EMBL" id="MFD2922005.1"/>
    </source>
</evidence>
<reference evidence="2" key="1">
    <citation type="journal article" date="2019" name="Int. J. Syst. Evol. Microbiol.">
        <title>The Global Catalogue of Microorganisms (GCM) 10K type strain sequencing project: providing services to taxonomists for standard genome sequencing and annotation.</title>
        <authorList>
            <consortium name="The Broad Institute Genomics Platform"/>
            <consortium name="The Broad Institute Genome Sequencing Center for Infectious Disease"/>
            <person name="Wu L."/>
            <person name="Ma J."/>
        </authorList>
    </citation>
    <scope>NUCLEOTIDE SEQUENCE [LARGE SCALE GENOMIC DNA]</scope>
    <source>
        <strain evidence="2">KCTC 23299</strain>
    </source>
</reference>
<name>A0ABW6A9I3_9BACT</name>
<comment type="caution">
    <text evidence="1">The sequence shown here is derived from an EMBL/GenBank/DDBJ whole genome shotgun (WGS) entry which is preliminary data.</text>
</comment>
<dbReference type="Proteomes" id="UP001597511">
    <property type="component" value="Unassembled WGS sequence"/>
</dbReference>
<dbReference type="RefSeq" id="WP_386103295.1">
    <property type="nucleotide sequence ID" value="NZ_JBHUOZ010000003.1"/>
</dbReference>
<organism evidence="1 2">
    <name type="scientific">Terrimonas rubra</name>
    <dbReference type="NCBI Taxonomy" id="1035890"/>
    <lineage>
        <taxon>Bacteria</taxon>
        <taxon>Pseudomonadati</taxon>
        <taxon>Bacteroidota</taxon>
        <taxon>Chitinophagia</taxon>
        <taxon>Chitinophagales</taxon>
        <taxon>Chitinophagaceae</taxon>
        <taxon>Terrimonas</taxon>
    </lineage>
</organism>
<dbReference type="EMBL" id="JBHUOZ010000003">
    <property type="protein sequence ID" value="MFD2922005.1"/>
    <property type="molecule type" value="Genomic_DNA"/>
</dbReference>